<evidence type="ECO:0000313" key="3">
    <source>
        <dbReference type="Proteomes" id="UP000317624"/>
    </source>
</evidence>
<reference evidence="2 3" key="1">
    <citation type="submission" date="2019-07" db="EMBL/GenBank/DDBJ databases">
        <title>Hymenobacter sp. straun FUR1 Genome sequencing and assembly.</title>
        <authorList>
            <person name="Chhetri G."/>
        </authorList>
    </citation>
    <scope>NUCLEOTIDE SEQUENCE [LARGE SCALE GENOMIC DNA]</scope>
    <source>
        <strain evidence="2 3">Fur1</strain>
    </source>
</reference>
<name>A0A558BP33_9BACT</name>
<gene>
    <name evidence="2" type="ORF">FNT36_18865</name>
</gene>
<dbReference type="EMBL" id="VMRJ01000005">
    <property type="protein sequence ID" value="TVT38262.1"/>
    <property type="molecule type" value="Genomic_DNA"/>
</dbReference>
<dbReference type="SUPFAM" id="SSF53448">
    <property type="entry name" value="Nucleotide-diphospho-sugar transferases"/>
    <property type="match status" value="1"/>
</dbReference>
<organism evidence="2 3">
    <name type="scientific">Hymenobacter setariae</name>
    <dbReference type="NCBI Taxonomy" id="2594794"/>
    <lineage>
        <taxon>Bacteria</taxon>
        <taxon>Pseudomonadati</taxon>
        <taxon>Bacteroidota</taxon>
        <taxon>Cytophagia</taxon>
        <taxon>Cytophagales</taxon>
        <taxon>Hymenobacteraceae</taxon>
        <taxon>Hymenobacter</taxon>
    </lineage>
</organism>
<accession>A0A558BP33</accession>
<dbReference type="PANTHER" id="PTHR22916:SF3">
    <property type="entry name" value="UDP-GLCNAC:BETAGAL BETA-1,3-N-ACETYLGLUCOSAMINYLTRANSFERASE-LIKE PROTEIN 1"/>
    <property type="match status" value="1"/>
</dbReference>
<dbReference type="InterPro" id="IPR029044">
    <property type="entry name" value="Nucleotide-diphossugar_trans"/>
</dbReference>
<keyword evidence="2" id="KW-0808">Transferase</keyword>
<keyword evidence="3" id="KW-1185">Reference proteome</keyword>
<dbReference type="Gene3D" id="3.90.550.10">
    <property type="entry name" value="Spore Coat Polysaccharide Biosynthesis Protein SpsA, Chain A"/>
    <property type="match status" value="1"/>
</dbReference>
<evidence type="ECO:0000259" key="1">
    <source>
        <dbReference type="Pfam" id="PF00535"/>
    </source>
</evidence>
<dbReference type="PANTHER" id="PTHR22916">
    <property type="entry name" value="GLYCOSYLTRANSFERASE"/>
    <property type="match status" value="1"/>
</dbReference>
<dbReference type="InterPro" id="IPR001173">
    <property type="entry name" value="Glyco_trans_2-like"/>
</dbReference>
<sequence>MTFMSSVLRDETVPKVSVIIPNYNHATYLAQRINSVLVQTFSDIEVILLDDFSKDNSSEIIQTYSKIDSRIRPVFNSSNSGSVFKQWAKGLSFAKGKYVWIAESDDFAEPNFLSTLVPILEQDSTLAFAYSNSLVVDSEGSAKEPISELKKRIFNTEHWHHDFVSDGKQELSQYLSLQCTVNNASAVLFRRSSIDEVGGVDTNFRYTGDWMMYIKLSLIGNIAYRAECLNNYREHEVNASKKSFSDGSQLFERQKCFAYVYKSSALDKVSTDTMLYYASIELKELQYHLFNNIKQPGKMLHMISEIIKISPAYYIKVQYGIIRVTKLWNKMRSLRDSYKG</sequence>
<feature type="domain" description="Glycosyltransferase 2-like" evidence="1">
    <location>
        <begin position="17"/>
        <end position="196"/>
    </location>
</feature>
<comment type="caution">
    <text evidence="2">The sequence shown here is derived from an EMBL/GenBank/DDBJ whole genome shotgun (WGS) entry which is preliminary data.</text>
</comment>
<dbReference type="Proteomes" id="UP000317624">
    <property type="component" value="Unassembled WGS sequence"/>
</dbReference>
<dbReference type="GO" id="GO:0016758">
    <property type="term" value="F:hexosyltransferase activity"/>
    <property type="evidence" value="ECO:0007669"/>
    <property type="project" value="UniProtKB-ARBA"/>
</dbReference>
<dbReference type="AlphaFoldDB" id="A0A558BP33"/>
<evidence type="ECO:0000313" key="2">
    <source>
        <dbReference type="EMBL" id="TVT38262.1"/>
    </source>
</evidence>
<protein>
    <submittedName>
        <fullName evidence="2">Glycosyltransferase</fullName>
    </submittedName>
</protein>
<dbReference type="OrthoDB" id="4529776at2"/>
<proteinExistence type="predicted"/>
<dbReference type="Pfam" id="PF00535">
    <property type="entry name" value="Glycos_transf_2"/>
    <property type="match status" value="1"/>
</dbReference>